<comment type="similarity">
    <text evidence="1">Belongs to the isochorismatase family.</text>
</comment>
<dbReference type="PANTHER" id="PTHR43540:SF10">
    <property type="entry name" value="ISOCHORISMATASE"/>
    <property type="match status" value="1"/>
</dbReference>
<dbReference type="RefSeq" id="WP_002600102.1">
    <property type="nucleotide sequence ID" value="NZ_CABIXC010000006.1"/>
</dbReference>
<dbReference type="Proteomes" id="UP000263014">
    <property type="component" value="Unassembled WGS sequence"/>
</dbReference>
<dbReference type="Gene3D" id="3.40.50.850">
    <property type="entry name" value="Isochorismatase-like"/>
    <property type="match status" value="1"/>
</dbReference>
<dbReference type="AlphaFoldDB" id="A0A174ENX8"/>
<evidence type="ECO:0000313" key="6">
    <source>
        <dbReference type="EMBL" id="RGJ08075.1"/>
    </source>
</evidence>
<dbReference type="OrthoDB" id="9796485at2"/>
<name>A0A174ENX8_9FIRM</name>
<dbReference type="Proteomes" id="UP000261257">
    <property type="component" value="Unassembled WGS sequence"/>
</dbReference>
<proteinExistence type="inferred from homology"/>
<dbReference type="EMBL" id="QSON01000001">
    <property type="protein sequence ID" value="RGJ08075.1"/>
    <property type="molecule type" value="Genomic_DNA"/>
</dbReference>
<reference evidence="4 8" key="1">
    <citation type="submission" date="2015-09" db="EMBL/GenBank/DDBJ databases">
        <authorList>
            <consortium name="Pathogen Informatics"/>
        </authorList>
    </citation>
    <scope>NUCLEOTIDE SEQUENCE [LARGE SCALE GENOMIC DNA]</scope>
    <source>
        <strain evidence="4 8">2789STDY5608850</strain>
    </source>
</reference>
<feature type="domain" description="Isochorismatase-like" evidence="3">
    <location>
        <begin position="3"/>
        <end position="163"/>
    </location>
</feature>
<dbReference type="Pfam" id="PF00857">
    <property type="entry name" value="Isochorismatase"/>
    <property type="match status" value="1"/>
</dbReference>
<reference evidence="9 10" key="2">
    <citation type="submission" date="2018-08" db="EMBL/GenBank/DDBJ databases">
        <title>A genome reference for cultivated species of the human gut microbiota.</title>
        <authorList>
            <person name="Zou Y."/>
            <person name="Xue W."/>
            <person name="Luo G."/>
        </authorList>
    </citation>
    <scope>NUCLEOTIDE SEQUENCE [LARGE SCALE GENOMIC DNA]</scope>
    <source>
        <strain evidence="5 9">AF19-13AC</strain>
        <strain evidence="7 10">TF05-11AC</strain>
        <strain evidence="6 11">TM09-12</strain>
    </source>
</reference>
<accession>A0A174ENX8</accession>
<dbReference type="PANTHER" id="PTHR43540">
    <property type="entry name" value="PEROXYUREIDOACRYLATE/UREIDOACRYLATE AMIDOHYDROLASE-RELATED"/>
    <property type="match status" value="1"/>
</dbReference>
<dbReference type="EC" id="3.-.-.-" evidence="4"/>
<protein>
    <submittedName>
        <fullName evidence="5">Cysteine hydrolase</fullName>
    </submittedName>
    <submittedName>
        <fullName evidence="4">Isochorismatase hydrolase</fullName>
        <ecNumber evidence="4">3.-.-.-</ecNumber>
    </submittedName>
</protein>
<organism evidence="4 8">
    <name type="scientific">Hungatella hathewayi</name>
    <dbReference type="NCBI Taxonomy" id="154046"/>
    <lineage>
        <taxon>Bacteria</taxon>
        <taxon>Bacillati</taxon>
        <taxon>Bacillota</taxon>
        <taxon>Clostridia</taxon>
        <taxon>Lachnospirales</taxon>
        <taxon>Lachnospiraceae</taxon>
        <taxon>Hungatella</taxon>
    </lineage>
</organism>
<evidence type="ECO:0000256" key="2">
    <source>
        <dbReference type="ARBA" id="ARBA00022801"/>
    </source>
</evidence>
<evidence type="ECO:0000313" key="7">
    <source>
        <dbReference type="EMBL" id="RGM00897.1"/>
    </source>
</evidence>
<dbReference type="InterPro" id="IPR036380">
    <property type="entry name" value="Isochorismatase-like_sf"/>
</dbReference>
<gene>
    <name evidence="4" type="primary">yecD_2</name>
    <name evidence="5" type="ORF">DWX31_16680</name>
    <name evidence="7" type="ORF">DXC39_20440</name>
    <name evidence="6" type="ORF">DXD79_01330</name>
    <name evidence="4" type="ORF">ERS852407_02662</name>
</gene>
<evidence type="ECO:0000259" key="3">
    <source>
        <dbReference type="Pfam" id="PF00857"/>
    </source>
</evidence>
<dbReference type="InterPro" id="IPR000868">
    <property type="entry name" value="Isochorismatase-like_dom"/>
</dbReference>
<dbReference type="InterPro" id="IPR050272">
    <property type="entry name" value="Isochorismatase-like_hydrls"/>
</dbReference>
<dbReference type="EMBL" id="QTJW01000010">
    <property type="protein sequence ID" value="RGD69685.1"/>
    <property type="molecule type" value="Genomic_DNA"/>
</dbReference>
<dbReference type="EMBL" id="CYZE01000006">
    <property type="protein sequence ID" value="CUO39181.1"/>
    <property type="molecule type" value="Genomic_DNA"/>
</dbReference>
<evidence type="ECO:0000313" key="4">
    <source>
        <dbReference type="EMBL" id="CUO39181.1"/>
    </source>
</evidence>
<dbReference type="GO" id="GO:0016787">
    <property type="term" value="F:hydrolase activity"/>
    <property type="evidence" value="ECO:0007669"/>
    <property type="project" value="UniProtKB-KW"/>
</dbReference>
<sequence>MKLLIVVDMQKDFIDGALGSPEAQAIVPNVKKMIEEYQAAGEDVIFTLDTHDEKYMETQEGKNLPVPHCIRGTDGWELDSALKEFQGKRFEKNTFGSTALMEYVQERPYESVMLIGVCTDICVISNALLVKAAIPEVPVLVDSSCCAGVSPESHENALNAMKMCHIAVQ</sequence>
<keyword evidence="2 4" id="KW-0378">Hydrolase</keyword>
<dbReference type="SUPFAM" id="SSF52499">
    <property type="entry name" value="Isochorismatase-like hydrolases"/>
    <property type="match status" value="1"/>
</dbReference>
<dbReference type="EMBL" id="QSSQ01000024">
    <property type="protein sequence ID" value="RGM00897.1"/>
    <property type="molecule type" value="Genomic_DNA"/>
</dbReference>
<evidence type="ECO:0000313" key="8">
    <source>
        <dbReference type="Proteomes" id="UP000095651"/>
    </source>
</evidence>
<dbReference type="CDD" id="cd00431">
    <property type="entry name" value="cysteine_hydrolases"/>
    <property type="match status" value="1"/>
</dbReference>
<evidence type="ECO:0000313" key="5">
    <source>
        <dbReference type="EMBL" id="RGD69685.1"/>
    </source>
</evidence>
<dbReference type="Proteomes" id="UP000261023">
    <property type="component" value="Unassembled WGS sequence"/>
</dbReference>
<evidence type="ECO:0000313" key="11">
    <source>
        <dbReference type="Proteomes" id="UP000263014"/>
    </source>
</evidence>
<evidence type="ECO:0000256" key="1">
    <source>
        <dbReference type="ARBA" id="ARBA00006336"/>
    </source>
</evidence>
<evidence type="ECO:0000313" key="9">
    <source>
        <dbReference type="Proteomes" id="UP000261023"/>
    </source>
</evidence>
<evidence type="ECO:0000313" key="10">
    <source>
        <dbReference type="Proteomes" id="UP000261257"/>
    </source>
</evidence>
<dbReference type="Proteomes" id="UP000095651">
    <property type="component" value="Unassembled WGS sequence"/>
</dbReference>